<organism evidence="9 10">
    <name type="scientific">Anaerobacillus alkalilacustris</name>
    <dbReference type="NCBI Taxonomy" id="393763"/>
    <lineage>
        <taxon>Bacteria</taxon>
        <taxon>Bacillati</taxon>
        <taxon>Bacillota</taxon>
        <taxon>Bacilli</taxon>
        <taxon>Bacillales</taxon>
        <taxon>Bacillaceae</taxon>
        <taxon>Anaerobacillus</taxon>
    </lineage>
</organism>
<evidence type="ECO:0000259" key="8">
    <source>
        <dbReference type="Pfam" id="PF11967"/>
    </source>
</evidence>
<dbReference type="GO" id="GO:0006310">
    <property type="term" value="P:DNA recombination"/>
    <property type="evidence" value="ECO:0007669"/>
    <property type="project" value="UniProtKB-UniRule"/>
</dbReference>
<dbReference type="InterPro" id="IPR003717">
    <property type="entry name" value="RecO"/>
</dbReference>
<evidence type="ECO:0000256" key="3">
    <source>
        <dbReference type="ARBA" id="ARBA00022763"/>
    </source>
</evidence>
<keyword evidence="4 7" id="KW-0233">DNA recombination</keyword>
<evidence type="ECO:0000256" key="6">
    <source>
        <dbReference type="ARBA" id="ARBA00033409"/>
    </source>
</evidence>
<dbReference type="PANTHER" id="PTHR33991:SF1">
    <property type="entry name" value="DNA REPAIR PROTEIN RECO"/>
    <property type="match status" value="1"/>
</dbReference>
<gene>
    <name evidence="7" type="primary">recO</name>
    <name evidence="9" type="ORF">BKP37_05590</name>
</gene>
<dbReference type="Pfam" id="PF02565">
    <property type="entry name" value="RecO_C"/>
    <property type="match status" value="1"/>
</dbReference>
<dbReference type="Gene3D" id="2.40.50.140">
    <property type="entry name" value="Nucleic acid-binding proteins"/>
    <property type="match status" value="1"/>
</dbReference>
<dbReference type="NCBIfam" id="TIGR00613">
    <property type="entry name" value="reco"/>
    <property type="match status" value="1"/>
</dbReference>
<evidence type="ECO:0000256" key="2">
    <source>
        <dbReference type="ARBA" id="ARBA00021310"/>
    </source>
</evidence>
<dbReference type="Gene3D" id="1.20.1440.120">
    <property type="entry name" value="Recombination protein O, C-terminal domain"/>
    <property type="match status" value="1"/>
</dbReference>
<dbReference type="PANTHER" id="PTHR33991">
    <property type="entry name" value="DNA REPAIR PROTEIN RECO"/>
    <property type="match status" value="1"/>
</dbReference>
<dbReference type="InterPro" id="IPR037278">
    <property type="entry name" value="ARFGAP/RecO"/>
</dbReference>
<evidence type="ECO:0000256" key="4">
    <source>
        <dbReference type="ARBA" id="ARBA00023172"/>
    </source>
</evidence>
<proteinExistence type="inferred from homology"/>
<protein>
    <recommendedName>
        <fullName evidence="2 7">DNA repair protein RecO</fullName>
    </recommendedName>
    <alternativeName>
        <fullName evidence="6 7">Recombination protein O</fullName>
    </alternativeName>
</protein>
<dbReference type="GO" id="GO:0043590">
    <property type="term" value="C:bacterial nucleoid"/>
    <property type="evidence" value="ECO:0007669"/>
    <property type="project" value="TreeGrafter"/>
</dbReference>
<evidence type="ECO:0000256" key="5">
    <source>
        <dbReference type="ARBA" id="ARBA00023204"/>
    </source>
</evidence>
<dbReference type="InterPro" id="IPR022572">
    <property type="entry name" value="DNA_rep/recomb_RecO_N"/>
</dbReference>
<keyword evidence="5 7" id="KW-0234">DNA repair</keyword>
<dbReference type="HAMAP" id="MF_00201">
    <property type="entry name" value="RecO"/>
    <property type="match status" value="1"/>
</dbReference>
<feature type="domain" description="DNA replication/recombination mediator RecO N-terminal" evidence="8">
    <location>
        <begin position="1"/>
        <end position="78"/>
    </location>
</feature>
<accession>A0A1S2LX12</accession>
<keyword evidence="3 7" id="KW-0227">DNA damage</keyword>
<dbReference type="SUPFAM" id="SSF57863">
    <property type="entry name" value="ArfGap/RecO-like zinc finger"/>
    <property type="match status" value="1"/>
</dbReference>
<evidence type="ECO:0000256" key="1">
    <source>
        <dbReference type="ARBA" id="ARBA00007452"/>
    </source>
</evidence>
<dbReference type="RefSeq" id="WP_071308688.1">
    <property type="nucleotide sequence ID" value="NZ_MLQR01000004.1"/>
</dbReference>
<dbReference type="OrthoDB" id="9797083at2"/>
<dbReference type="SUPFAM" id="SSF50249">
    <property type="entry name" value="Nucleic acid-binding proteins"/>
    <property type="match status" value="1"/>
</dbReference>
<dbReference type="Proteomes" id="UP000179524">
    <property type="component" value="Unassembled WGS sequence"/>
</dbReference>
<name>A0A1S2LX12_9BACI</name>
<dbReference type="AlphaFoldDB" id="A0A1S2LX12"/>
<sequence length="249" mass="28693">MLQKVEGIVIRTTDYGEANKILTLYTRELGKIGVMARGAKRPKSRLSSISQLFTHGTYVFQKTTGLGVLNQGEIINSFRDLRADIFLTAYGAYIVELLDKLTEQNEINPYLYELLFQILKYIDEGYDYEILTRIFEMKMLKVAGVGIHIDGCAHCGTQEGEFFFSIKEGGFICHRCLHIDEKALKITTSTAKLLRLFYYFDLHRLGSISVKPETKLQLKQILETYYDEYSGLHLKSRRFLNQLSKMQLD</sequence>
<comment type="caution">
    <text evidence="9">The sequence shown here is derived from an EMBL/GenBank/DDBJ whole genome shotgun (WGS) entry which is preliminary data.</text>
</comment>
<comment type="function">
    <text evidence="7">Involved in DNA repair and RecF pathway recombination.</text>
</comment>
<dbReference type="GO" id="GO:0006302">
    <property type="term" value="P:double-strand break repair"/>
    <property type="evidence" value="ECO:0007669"/>
    <property type="project" value="TreeGrafter"/>
</dbReference>
<keyword evidence="10" id="KW-1185">Reference proteome</keyword>
<reference evidence="9 10" key="1">
    <citation type="submission" date="2016-10" db="EMBL/GenBank/DDBJ databases">
        <title>Draft genome sequences of four alkaliphilic bacteria belonging to the Anaerobacillus genus.</title>
        <authorList>
            <person name="Bassil N.M."/>
            <person name="Lloyd J.R."/>
        </authorList>
    </citation>
    <scope>NUCLEOTIDE SEQUENCE [LARGE SCALE GENOMIC DNA]</scope>
    <source>
        <strain evidence="9 10">DSM 18345</strain>
    </source>
</reference>
<dbReference type="EMBL" id="MLQR01000004">
    <property type="protein sequence ID" value="OIJ16703.1"/>
    <property type="molecule type" value="Genomic_DNA"/>
</dbReference>
<evidence type="ECO:0000256" key="7">
    <source>
        <dbReference type="HAMAP-Rule" id="MF_00201"/>
    </source>
</evidence>
<dbReference type="InterPro" id="IPR012340">
    <property type="entry name" value="NA-bd_OB-fold"/>
</dbReference>
<evidence type="ECO:0000313" key="9">
    <source>
        <dbReference type="EMBL" id="OIJ16703.1"/>
    </source>
</evidence>
<evidence type="ECO:0000313" key="10">
    <source>
        <dbReference type="Proteomes" id="UP000179524"/>
    </source>
</evidence>
<dbReference type="InterPro" id="IPR042242">
    <property type="entry name" value="RecO_C"/>
</dbReference>
<comment type="similarity">
    <text evidence="1 7">Belongs to the RecO family.</text>
</comment>
<dbReference type="Pfam" id="PF11967">
    <property type="entry name" value="RecO_N"/>
    <property type="match status" value="1"/>
</dbReference>